<dbReference type="EMBL" id="BSNZ01000003">
    <property type="protein sequence ID" value="GLQ83525.1"/>
    <property type="molecule type" value="Genomic_DNA"/>
</dbReference>
<gene>
    <name evidence="2" type="ORF">GCM10007872_04330</name>
</gene>
<accession>A0AA37W8V2</accession>
<dbReference type="AlphaFoldDB" id="A0AA37W8V2"/>
<sequence length="214" mass="24220">MAIIQDIVMDEKATPNAETAFDEYFPIIIGIMTFVAMLLMALARSFPSSGLTAILGWTALLILLLAVFVVGIMLLRLVRATLEMERNYGAKVWETVRQRSQSDQDYLRRMLRCAPDAVRFCADLWAREQSARKERRAMLVGEVRKRGLAPLWLSAMAAGITIFRFVEMPYRFWVLIVPVSLAIWSFMEAVVSAREAGIERAVGLLALARDMQED</sequence>
<dbReference type="RefSeq" id="WP_141349731.1">
    <property type="nucleotide sequence ID" value="NZ_BARA01000024.1"/>
</dbReference>
<keyword evidence="1" id="KW-0812">Transmembrane</keyword>
<feature type="transmembrane region" description="Helical" evidence="1">
    <location>
        <begin position="172"/>
        <end position="191"/>
    </location>
</feature>
<evidence type="ECO:0000313" key="2">
    <source>
        <dbReference type="EMBL" id="GLQ83525.1"/>
    </source>
</evidence>
<comment type="caution">
    <text evidence="2">The sequence shown here is derived from an EMBL/GenBank/DDBJ whole genome shotgun (WGS) entry which is preliminary data.</text>
</comment>
<feature type="transmembrane region" description="Helical" evidence="1">
    <location>
        <begin position="24"/>
        <end position="42"/>
    </location>
</feature>
<feature type="transmembrane region" description="Helical" evidence="1">
    <location>
        <begin position="148"/>
        <end position="166"/>
    </location>
</feature>
<evidence type="ECO:0000313" key="3">
    <source>
        <dbReference type="Proteomes" id="UP001156708"/>
    </source>
</evidence>
<evidence type="ECO:0000256" key="1">
    <source>
        <dbReference type="SAM" id="Phobius"/>
    </source>
</evidence>
<protein>
    <submittedName>
        <fullName evidence="2">Uncharacterized protein</fullName>
    </submittedName>
</protein>
<name>A0AA37W8V2_9PROT</name>
<reference evidence="3" key="1">
    <citation type="journal article" date="2019" name="Int. J. Syst. Evol. Microbiol.">
        <title>The Global Catalogue of Microorganisms (GCM) 10K type strain sequencing project: providing services to taxonomists for standard genome sequencing and annotation.</title>
        <authorList>
            <consortium name="The Broad Institute Genomics Platform"/>
            <consortium name="The Broad Institute Genome Sequencing Center for Infectious Disease"/>
            <person name="Wu L."/>
            <person name="Ma J."/>
        </authorList>
    </citation>
    <scope>NUCLEOTIDE SEQUENCE [LARGE SCALE GENOMIC DNA]</scope>
    <source>
        <strain evidence="3">NBRC 12467</strain>
    </source>
</reference>
<feature type="transmembrane region" description="Helical" evidence="1">
    <location>
        <begin position="54"/>
        <end position="78"/>
    </location>
</feature>
<organism evidence="2 3">
    <name type="scientific">Gluconobacter sphaericus NBRC 12467</name>
    <dbReference type="NCBI Taxonomy" id="1307951"/>
    <lineage>
        <taxon>Bacteria</taxon>
        <taxon>Pseudomonadati</taxon>
        <taxon>Pseudomonadota</taxon>
        <taxon>Alphaproteobacteria</taxon>
        <taxon>Acetobacterales</taxon>
        <taxon>Acetobacteraceae</taxon>
        <taxon>Gluconobacter</taxon>
    </lineage>
</organism>
<proteinExistence type="predicted"/>
<keyword evidence="1" id="KW-1133">Transmembrane helix</keyword>
<keyword evidence="3" id="KW-1185">Reference proteome</keyword>
<keyword evidence="1" id="KW-0472">Membrane</keyword>
<dbReference type="Proteomes" id="UP001156708">
    <property type="component" value="Unassembled WGS sequence"/>
</dbReference>